<feature type="compositionally biased region" description="Basic residues" evidence="1">
    <location>
        <begin position="80"/>
        <end position="99"/>
    </location>
</feature>
<name>I9BH03_BACFG</name>
<accession>I9BH03</accession>
<dbReference type="HOGENOM" id="CLU_2314513_0_0_10"/>
<sequence length="99" mass="11583">MKDLKELATAPEYIDGQPLHFFIKYGIEWNRPEDVIRKQAEAAFGKLYERFVRLTGGRSQADAFMRELKVERPAPSEKTQRRKLHITIRPKPKGRKMGL</sequence>
<reference evidence="2 3" key="1">
    <citation type="submission" date="2012-02" db="EMBL/GenBank/DDBJ databases">
        <title>The Genome Sequence of Bacteroides fragilis CL05T12C13.</title>
        <authorList>
            <consortium name="The Broad Institute Genome Sequencing Platform"/>
            <person name="Earl A."/>
            <person name="Ward D."/>
            <person name="Feldgarden M."/>
            <person name="Gevers D."/>
            <person name="Zitomersky N.L."/>
            <person name="Coyne M.J."/>
            <person name="Comstock L.E."/>
            <person name="Young S.K."/>
            <person name="Zeng Q."/>
            <person name="Gargeya S."/>
            <person name="Fitzgerald M."/>
            <person name="Haas B."/>
            <person name="Abouelleil A."/>
            <person name="Alvarado L."/>
            <person name="Arachchi H.M."/>
            <person name="Berlin A."/>
            <person name="Chapman S.B."/>
            <person name="Gearin G."/>
            <person name="Goldberg J."/>
            <person name="Griggs A."/>
            <person name="Gujja S."/>
            <person name="Hansen M."/>
            <person name="Heiman D."/>
            <person name="Howarth C."/>
            <person name="Larimer J."/>
            <person name="Lui A."/>
            <person name="MacDonald P.J.P."/>
            <person name="McCowen C."/>
            <person name="Montmayeur A."/>
            <person name="Murphy C."/>
            <person name="Neiman D."/>
            <person name="Pearson M."/>
            <person name="Priest M."/>
            <person name="Roberts A."/>
            <person name="Saif S."/>
            <person name="Shea T."/>
            <person name="Sisk P."/>
            <person name="Stolte C."/>
            <person name="Sykes S."/>
            <person name="Wortman J."/>
            <person name="Nusbaum C."/>
            <person name="Birren B."/>
        </authorList>
    </citation>
    <scope>NUCLEOTIDE SEQUENCE [LARGE SCALE GENOMIC DNA]</scope>
    <source>
        <strain evidence="2 3">CL05T12C13</strain>
    </source>
</reference>
<dbReference type="Proteomes" id="UP000003917">
    <property type="component" value="Unassembled WGS sequence"/>
</dbReference>
<proteinExistence type="predicted"/>
<dbReference type="RefSeq" id="WP_005801785.1">
    <property type="nucleotide sequence ID" value="NZ_JH724193.1"/>
</dbReference>
<evidence type="ECO:0000313" key="2">
    <source>
        <dbReference type="EMBL" id="EIY99117.1"/>
    </source>
</evidence>
<dbReference type="EMBL" id="AGXP01000019">
    <property type="protein sequence ID" value="EIY99117.1"/>
    <property type="molecule type" value="Genomic_DNA"/>
</dbReference>
<feature type="region of interest" description="Disordered" evidence="1">
    <location>
        <begin position="72"/>
        <end position="99"/>
    </location>
</feature>
<organism evidence="2 3">
    <name type="scientific">Bacteroides fragilis CL05T12C13</name>
    <dbReference type="NCBI Taxonomy" id="997881"/>
    <lineage>
        <taxon>Bacteria</taxon>
        <taxon>Pseudomonadati</taxon>
        <taxon>Bacteroidota</taxon>
        <taxon>Bacteroidia</taxon>
        <taxon>Bacteroidales</taxon>
        <taxon>Bacteroidaceae</taxon>
        <taxon>Bacteroides</taxon>
    </lineage>
</organism>
<evidence type="ECO:0000256" key="1">
    <source>
        <dbReference type="SAM" id="MobiDB-lite"/>
    </source>
</evidence>
<comment type="caution">
    <text evidence="2">The sequence shown here is derived from an EMBL/GenBank/DDBJ whole genome shotgun (WGS) entry which is preliminary data.</text>
</comment>
<dbReference type="PATRIC" id="fig|997881.3.peg.1796"/>
<evidence type="ECO:0000313" key="3">
    <source>
        <dbReference type="Proteomes" id="UP000003917"/>
    </source>
</evidence>
<gene>
    <name evidence="2" type="ORF">HMPREF1080_01719</name>
</gene>
<dbReference type="AlphaFoldDB" id="I9BH03"/>
<protein>
    <submittedName>
        <fullName evidence="2">Uncharacterized protein</fullName>
    </submittedName>
</protein>